<gene>
    <name evidence="1" type="ORF">SP15_287</name>
</gene>
<keyword evidence="2" id="KW-1185">Reference proteome</keyword>
<sequence>MAISNQLVSDFYRETISDVKVGDVFRYSNPYGYLAFVADTVVLMKPTPNGFDEVQMSQFSLLEVAGGDPVVVNFVGKENLINYLNQRQSFKVDIEMKYAEPERASRRALGSRGDTYIIDSYFSIVSKRREEVFNPNESEIVFRYELVTNAKNKAINCLIQFDESQVPKVKVFDSNEYLEWYLKSNTVTHKDLNLTEYHRQPSVLKPVSTISE</sequence>
<dbReference type="KEGG" id="vg:29125463"/>
<reference evidence="1 2" key="1">
    <citation type="submission" date="2015-08" db="EMBL/GenBank/DDBJ databases">
        <authorList>
            <person name="Babu N.S."/>
            <person name="Beckwith C.J."/>
            <person name="Beseler K.G."/>
            <person name="Brison A."/>
            <person name="Carone J.V."/>
            <person name="Caskin T.P."/>
            <person name="Diamond M."/>
            <person name="Durham M.E."/>
            <person name="Foxe J.M."/>
            <person name="Go M."/>
            <person name="Henderson B.A."/>
            <person name="Jones I.B."/>
            <person name="McGettigan J.A."/>
            <person name="Micheletti S.J."/>
            <person name="Nasrallah M.E."/>
            <person name="Ortiz D."/>
            <person name="Piller C.R."/>
            <person name="Privatt S.R."/>
            <person name="Schneider S.L."/>
            <person name="Sharp S."/>
            <person name="Smith T.C."/>
            <person name="Stanton J.D."/>
            <person name="Ullery H.E."/>
            <person name="Wilson R.J."/>
            <person name="Serrano M.G."/>
            <person name="Buck G."/>
            <person name="Lee V."/>
            <person name="Wang Y."/>
            <person name="Carvalho R."/>
            <person name="Voegtly L."/>
            <person name="Shi R."/>
            <person name="Duckworth R."/>
            <person name="Johnson A."/>
            <person name="Loviza R."/>
            <person name="Walstead R."/>
            <person name="Shah Z."/>
            <person name="Kiflezghi M."/>
            <person name="Wade K."/>
            <person name="Ball S.L."/>
            <person name="Bradley K.W."/>
            <person name="Asai D.J."/>
            <person name="Bowman C.A."/>
            <person name="Russell D.A."/>
            <person name="Pope W.H."/>
            <person name="Jacobs-Sera D."/>
            <person name="Hendrix R.W."/>
            <person name="Hatfull G.F."/>
        </authorList>
    </citation>
    <scope>NUCLEOTIDE SEQUENCE [LARGE SCALE GENOMIC DNA]</scope>
</reference>
<accession>A0A127AWR6</accession>
<organism evidence="1 2">
    <name type="scientific">Bacillus phage SP-15</name>
    <dbReference type="NCBI Taxonomy" id="1792032"/>
    <lineage>
        <taxon>Viruses</taxon>
        <taxon>Duplodnaviria</taxon>
        <taxon>Heunggongvirae</taxon>
        <taxon>Uroviricota</taxon>
        <taxon>Caudoviricetes</taxon>
        <taxon>Thornevirus</taxon>
        <taxon>Thornevirus SP15</taxon>
    </lineage>
</organism>
<evidence type="ECO:0000313" key="1">
    <source>
        <dbReference type="EMBL" id="AMM45095.1"/>
    </source>
</evidence>
<protein>
    <submittedName>
        <fullName evidence="1">Uncharacterized protein</fullName>
    </submittedName>
</protein>
<proteinExistence type="predicted"/>
<dbReference type="Proteomes" id="UP000203261">
    <property type="component" value="Segment"/>
</dbReference>
<name>A0A127AWR6_9CAUD</name>
<dbReference type="EMBL" id="KT624200">
    <property type="protein sequence ID" value="AMM45095.1"/>
    <property type="molecule type" value="Genomic_DNA"/>
</dbReference>
<evidence type="ECO:0000313" key="2">
    <source>
        <dbReference type="Proteomes" id="UP000203261"/>
    </source>
</evidence>
<dbReference type="GeneID" id="29125463"/>
<dbReference type="RefSeq" id="YP_009302684.1">
    <property type="nucleotide sequence ID" value="NC_031245.1"/>
</dbReference>